<evidence type="ECO:0000313" key="4">
    <source>
        <dbReference type="EMBL" id="GAA1851944.1"/>
    </source>
</evidence>
<evidence type="ECO:0000256" key="1">
    <source>
        <dbReference type="SAM" id="MobiDB-lite"/>
    </source>
</evidence>
<comment type="caution">
    <text evidence="4">The sequence shown here is derived from an EMBL/GenBank/DDBJ whole genome shotgun (WGS) entry which is preliminary data.</text>
</comment>
<accession>A0ABP4ZD50</accession>
<gene>
    <name evidence="4" type="ORF">GCM10009751_05600</name>
</gene>
<dbReference type="Pfam" id="PF08666">
    <property type="entry name" value="SAF"/>
    <property type="match status" value="1"/>
</dbReference>
<sequence length="267" mass="26111">MTATAPAPGARADRGNPPGPGHEQQIASPPKMRRRPAMIAASVACIAVGGLVSAWAWQTTSNTNSVLTVRQDVLRGEVVTRDDLVVVQAGADLAIKAVPGELLEEVAGKTAALDIAAGSVVTPGQLTDEPVPASDRSVVGVSLAAGLLPAGQVHNGDRVRVVVTEGGGEAGTTSGTAGSVEGIVRGIQSDEVTGNTLASVEVAADEAVRVASAAAAGKVALVLEHQVVPGDAAPEGGASPAPEGGASAAPEGEAARGDQAAGDGAGE</sequence>
<feature type="domain" description="AFP-like" evidence="3">
    <location>
        <begin position="66"/>
        <end position="129"/>
    </location>
</feature>
<keyword evidence="2" id="KW-0812">Transmembrane</keyword>
<keyword evidence="5" id="KW-1185">Reference proteome</keyword>
<feature type="region of interest" description="Disordered" evidence="1">
    <location>
        <begin position="1"/>
        <end position="33"/>
    </location>
</feature>
<keyword evidence="2" id="KW-0472">Membrane</keyword>
<reference evidence="5" key="1">
    <citation type="journal article" date="2019" name="Int. J. Syst. Evol. Microbiol.">
        <title>The Global Catalogue of Microorganisms (GCM) 10K type strain sequencing project: providing services to taxonomists for standard genome sequencing and annotation.</title>
        <authorList>
            <consortium name="The Broad Institute Genomics Platform"/>
            <consortium name="The Broad Institute Genome Sequencing Center for Infectious Disease"/>
            <person name="Wu L."/>
            <person name="Ma J."/>
        </authorList>
    </citation>
    <scope>NUCLEOTIDE SEQUENCE [LARGE SCALE GENOMIC DNA]</scope>
    <source>
        <strain evidence="5">JCM 14326</strain>
    </source>
</reference>
<dbReference type="RefSeq" id="WP_344099286.1">
    <property type="nucleotide sequence ID" value="NZ_BAAANL010000001.1"/>
</dbReference>
<dbReference type="InterPro" id="IPR006190">
    <property type="entry name" value="SAF_AFP_Neu5Ac"/>
</dbReference>
<proteinExistence type="predicted"/>
<feature type="region of interest" description="Disordered" evidence="1">
    <location>
        <begin position="230"/>
        <end position="267"/>
    </location>
</feature>
<evidence type="ECO:0000313" key="5">
    <source>
        <dbReference type="Proteomes" id="UP001501094"/>
    </source>
</evidence>
<feature type="compositionally biased region" description="Low complexity" evidence="1">
    <location>
        <begin position="232"/>
        <end position="267"/>
    </location>
</feature>
<dbReference type="InterPro" id="IPR013974">
    <property type="entry name" value="SAF"/>
</dbReference>
<name>A0ABP4ZD50_9MICO</name>
<organism evidence="4 5">
    <name type="scientific">Myceligenerans crystallogenes</name>
    <dbReference type="NCBI Taxonomy" id="316335"/>
    <lineage>
        <taxon>Bacteria</taxon>
        <taxon>Bacillati</taxon>
        <taxon>Actinomycetota</taxon>
        <taxon>Actinomycetes</taxon>
        <taxon>Micrococcales</taxon>
        <taxon>Promicromonosporaceae</taxon>
        <taxon>Myceligenerans</taxon>
    </lineage>
</organism>
<feature type="transmembrane region" description="Helical" evidence="2">
    <location>
        <begin position="37"/>
        <end position="57"/>
    </location>
</feature>
<dbReference type="PROSITE" id="PS50844">
    <property type="entry name" value="AFP_LIKE"/>
    <property type="match status" value="1"/>
</dbReference>
<evidence type="ECO:0000259" key="3">
    <source>
        <dbReference type="PROSITE" id="PS50844"/>
    </source>
</evidence>
<protein>
    <recommendedName>
        <fullName evidence="3">AFP-like domain-containing protein</fullName>
    </recommendedName>
</protein>
<dbReference type="CDD" id="cd11614">
    <property type="entry name" value="SAF_CpaB_FlgA_like"/>
    <property type="match status" value="1"/>
</dbReference>
<dbReference type="Proteomes" id="UP001501094">
    <property type="component" value="Unassembled WGS sequence"/>
</dbReference>
<dbReference type="EMBL" id="BAAANL010000001">
    <property type="protein sequence ID" value="GAA1851944.1"/>
    <property type="molecule type" value="Genomic_DNA"/>
</dbReference>
<evidence type="ECO:0000256" key="2">
    <source>
        <dbReference type="SAM" id="Phobius"/>
    </source>
</evidence>
<keyword evidence="2" id="KW-1133">Transmembrane helix</keyword>